<evidence type="ECO:0000313" key="1">
    <source>
        <dbReference type="Proteomes" id="UP000095286"/>
    </source>
</evidence>
<evidence type="ECO:0000313" key="2">
    <source>
        <dbReference type="WBParaSite" id="RSKR_0000288300.1"/>
    </source>
</evidence>
<reference evidence="2" key="1">
    <citation type="submission" date="2016-11" db="UniProtKB">
        <authorList>
            <consortium name="WormBaseParasite"/>
        </authorList>
    </citation>
    <scope>IDENTIFICATION</scope>
    <source>
        <strain evidence="2">KR3021</strain>
    </source>
</reference>
<dbReference type="Proteomes" id="UP000095286">
    <property type="component" value="Unplaced"/>
</dbReference>
<proteinExistence type="predicted"/>
<organism evidence="1 2">
    <name type="scientific">Rhabditophanes sp. KR3021</name>
    <dbReference type="NCBI Taxonomy" id="114890"/>
    <lineage>
        <taxon>Eukaryota</taxon>
        <taxon>Metazoa</taxon>
        <taxon>Ecdysozoa</taxon>
        <taxon>Nematoda</taxon>
        <taxon>Chromadorea</taxon>
        <taxon>Rhabditida</taxon>
        <taxon>Tylenchina</taxon>
        <taxon>Panagrolaimomorpha</taxon>
        <taxon>Strongyloidoidea</taxon>
        <taxon>Alloionematidae</taxon>
        <taxon>Rhabditophanes</taxon>
    </lineage>
</organism>
<protein>
    <submittedName>
        <fullName evidence="2">ZP domain-containing protein</fullName>
    </submittedName>
</protein>
<dbReference type="WBParaSite" id="RSKR_0000288300.1">
    <property type="protein sequence ID" value="RSKR_0000288300.1"/>
    <property type="gene ID" value="RSKR_0000288300"/>
</dbReference>
<accession>A0AC35TPM2</accession>
<name>A0AC35TPM2_9BILA</name>
<sequence>MFAILNFKFQAKISDSFIYYTCLHSDINPNNPKKDNNVDGNCTDDNEVIDEDDFSSDGGDNEFSSDENCGCEVDVPDDDLDVDNTTKFKPRKHNSGDIIAYAHIMLKAPHPVRSEK</sequence>